<dbReference type="PROSITE" id="PS50853">
    <property type="entry name" value="FN3"/>
    <property type="match status" value="1"/>
</dbReference>
<dbReference type="PROSITE" id="PS51257">
    <property type="entry name" value="PROKAR_LIPOPROTEIN"/>
    <property type="match status" value="1"/>
</dbReference>
<dbReference type="AlphaFoldDB" id="A0A7J5AS55"/>
<proteinExistence type="predicted"/>
<gene>
    <name evidence="2" type="ORF">F7018_00420</name>
</gene>
<name>A0A7J5AS55_9FLAO</name>
<evidence type="ECO:0000313" key="2">
    <source>
        <dbReference type="EMBL" id="KAB1160374.1"/>
    </source>
</evidence>
<keyword evidence="3" id="KW-1185">Reference proteome</keyword>
<feature type="domain" description="Fibronectin type-III" evidence="1">
    <location>
        <begin position="35"/>
        <end position="133"/>
    </location>
</feature>
<protein>
    <recommendedName>
        <fullName evidence="1">Fibronectin type-III domain-containing protein</fullName>
    </recommendedName>
</protein>
<dbReference type="Pfam" id="PF14292">
    <property type="entry name" value="SusE"/>
    <property type="match status" value="1"/>
</dbReference>
<dbReference type="SUPFAM" id="SSF49265">
    <property type="entry name" value="Fibronectin type III"/>
    <property type="match status" value="1"/>
</dbReference>
<dbReference type="InterPro" id="IPR003961">
    <property type="entry name" value="FN3_dom"/>
</dbReference>
<evidence type="ECO:0000313" key="3">
    <source>
        <dbReference type="Proteomes" id="UP000467305"/>
    </source>
</evidence>
<dbReference type="InterPro" id="IPR025970">
    <property type="entry name" value="SusE"/>
</dbReference>
<dbReference type="Proteomes" id="UP000467305">
    <property type="component" value="Unassembled WGS sequence"/>
</dbReference>
<dbReference type="InterPro" id="IPR013783">
    <property type="entry name" value="Ig-like_fold"/>
</dbReference>
<evidence type="ECO:0000259" key="1">
    <source>
        <dbReference type="PROSITE" id="PS50853"/>
    </source>
</evidence>
<dbReference type="Gene3D" id="2.60.40.10">
    <property type="entry name" value="Immunoglobulins"/>
    <property type="match status" value="2"/>
</dbReference>
<dbReference type="RefSeq" id="WP_150898003.1">
    <property type="nucleotide sequence ID" value="NZ_WAAU01000003.1"/>
</dbReference>
<comment type="caution">
    <text evidence="2">The sequence shown here is derived from an EMBL/GenBank/DDBJ whole genome shotgun (WGS) entry which is preliminary data.</text>
</comment>
<reference evidence="2 3" key="1">
    <citation type="submission" date="2019-09" db="EMBL/GenBank/DDBJ databases">
        <authorList>
            <person name="Cao W.R."/>
        </authorList>
    </citation>
    <scope>NUCLEOTIDE SEQUENCE [LARGE SCALE GENOMIC DNA]</scope>
    <source>
        <strain evidence="3">a4</strain>
    </source>
</reference>
<dbReference type="OrthoDB" id="789771at2"/>
<dbReference type="InterPro" id="IPR036116">
    <property type="entry name" value="FN3_sf"/>
</dbReference>
<dbReference type="EMBL" id="WAAU01000003">
    <property type="protein sequence ID" value="KAB1160374.1"/>
    <property type="molecule type" value="Genomic_DNA"/>
</dbReference>
<sequence>MIKAIKNIALFSIPLFVACGGGSSSSGGGEVVNEAPSKVDLEYPTENLLCIDNTITFNWTDATDPNNDAVTYKVEISKNRDMTNIVKTETANTSELSITLEKGVALYWRVTATDSKGKSGDASSVFAFYTKGTGVVNAAPFTAELTSPAMDSSVSGTTVSLEWKGADSNTGDTLKYDVYFGEDADPKTKEGSLLTTNTLNVTVASGKTYYWKVNTIDDSGAKSIGQIWSFKVN</sequence>
<organism evidence="2 3">
    <name type="scientific">Tenacibaculum aiptasiae</name>
    <dbReference type="NCBI Taxonomy" id="426481"/>
    <lineage>
        <taxon>Bacteria</taxon>
        <taxon>Pseudomonadati</taxon>
        <taxon>Bacteroidota</taxon>
        <taxon>Flavobacteriia</taxon>
        <taxon>Flavobacteriales</taxon>
        <taxon>Flavobacteriaceae</taxon>
        <taxon>Tenacibaculum</taxon>
    </lineage>
</organism>
<accession>A0A7J5AS55</accession>